<comment type="caution">
    <text evidence="1">The sequence shown here is derived from an EMBL/GenBank/DDBJ whole genome shotgun (WGS) entry which is preliminary data.</text>
</comment>
<evidence type="ECO:0000313" key="1">
    <source>
        <dbReference type="EMBL" id="CAE6422664.1"/>
    </source>
</evidence>
<proteinExistence type="predicted"/>
<dbReference type="Proteomes" id="UP000663850">
    <property type="component" value="Unassembled WGS sequence"/>
</dbReference>
<dbReference type="AlphaFoldDB" id="A0A8H2XHT3"/>
<name>A0A8H2XHT3_9AGAM</name>
<accession>A0A8H2XHT3</accession>
<evidence type="ECO:0000313" key="2">
    <source>
        <dbReference type="Proteomes" id="UP000663850"/>
    </source>
</evidence>
<organism evidence="1 2">
    <name type="scientific">Rhizoctonia solani</name>
    <dbReference type="NCBI Taxonomy" id="456999"/>
    <lineage>
        <taxon>Eukaryota</taxon>
        <taxon>Fungi</taxon>
        <taxon>Dikarya</taxon>
        <taxon>Basidiomycota</taxon>
        <taxon>Agaricomycotina</taxon>
        <taxon>Agaricomycetes</taxon>
        <taxon>Cantharellales</taxon>
        <taxon>Ceratobasidiaceae</taxon>
        <taxon>Rhizoctonia</taxon>
    </lineage>
</organism>
<dbReference type="EMBL" id="CAJMWZ010000644">
    <property type="protein sequence ID" value="CAE6422664.1"/>
    <property type="molecule type" value="Genomic_DNA"/>
</dbReference>
<sequence>MNLQARGLKLEPALQLSQLILHETTLAYLRRPYLGRNRFTRRQPALGWFTYTAVMGRPGLQCVRSSRFEATNHIISRAKDSNMIHQPPIPRATVPPIFISLTICPGSDDWIPSNAQILELHFQNSAGMVSIWRTTIS</sequence>
<reference evidence="1" key="1">
    <citation type="submission" date="2021-01" db="EMBL/GenBank/DDBJ databases">
        <authorList>
            <person name="Kaushik A."/>
        </authorList>
    </citation>
    <scope>NUCLEOTIDE SEQUENCE</scope>
    <source>
        <strain evidence="1">Type strain: AG8-Rh-89/</strain>
    </source>
</reference>
<protein>
    <submittedName>
        <fullName evidence="1">Uncharacterized protein</fullName>
    </submittedName>
</protein>
<gene>
    <name evidence="1" type="ORF">RDB_LOCUS11674</name>
</gene>